<sequence length="386" mass="44130">MFRNRRPDLKDENYVFILEGAEESLSHKASKLHLESDIVTVPTLNAGAHGALSHQDFLDDFIGSLSKVQKDMDSRFRAALTASESAAATRLADTEARWSESLKEEQAKSARLTEELGTVKERESQLAFKLACVATELGGFESMIKELGVDEAAVQKWWDEKQAAERREAEAKKARTKAAMEAAARERADKLKFEQEQNARTRAAREMAEKEREEVALQSLVASFARFPSDVTCSPRRCQLDSTLYLLVQWCPEIKAHFANRHSTVGQVLLFAQAKGIEWSKVQWDVRFTDESGYNEDARRKGIHVRETLAMIRDWALQYLKENPGVVRKTAQLDWYAISRDQYEAIKTAERKGVSLQDSQLETFYSWMWCAQKYVDSARWFVQDQL</sequence>
<dbReference type="KEGG" id="tasa:A1Q1_05507"/>
<protein>
    <submittedName>
        <fullName evidence="2">Uncharacterized protein</fullName>
    </submittedName>
</protein>
<gene>
    <name evidence="2" type="ORF">A1Q1_05507</name>
</gene>
<name>J4U724_TRIAS</name>
<dbReference type="HOGENOM" id="CLU_716085_0_0_1"/>
<evidence type="ECO:0000256" key="1">
    <source>
        <dbReference type="SAM" id="Coils"/>
    </source>
</evidence>
<evidence type="ECO:0000313" key="2">
    <source>
        <dbReference type="EMBL" id="EJT46025.1"/>
    </source>
</evidence>
<dbReference type="RefSeq" id="XP_014177659.1">
    <property type="nucleotide sequence ID" value="XM_014322184.1"/>
</dbReference>
<accession>J4U724</accession>
<dbReference type="EMBL" id="ALBS01000310">
    <property type="protein sequence ID" value="EJT46025.1"/>
    <property type="molecule type" value="Genomic_DNA"/>
</dbReference>
<proteinExistence type="predicted"/>
<feature type="coiled-coil region" evidence="1">
    <location>
        <begin position="166"/>
        <end position="213"/>
    </location>
</feature>
<dbReference type="AlphaFoldDB" id="J4U724"/>
<dbReference type="VEuPathDB" id="FungiDB:A1Q1_05507"/>
<evidence type="ECO:0000313" key="3">
    <source>
        <dbReference type="Proteomes" id="UP000002748"/>
    </source>
</evidence>
<dbReference type="Proteomes" id="UP000002748">
    <property type="component" value="Unassembled WGS sequence"/>
</dbReference>
<keyword evidence="1" id="KW-0175">Coiled coil</keyword>
<reference evidence="2 3" key="1">
    <citation type="journal article" date="2012" name="Eukaryot. Cell">
        <title>Draft genome sequence of CBS 2479, the standard type strain of Trichosporon asahii.</title>
        <authorList>
            <person name="Yang R.Y."/>
            <person name="Li H.T."/>
            <person name="Zhu H."/>
            <person name="Zhou G.P."/>
            <person name="Wang M."/>
            <person name="Wang L."/>
        </authorList>
    </citation>
    <scope>NUCLEOTIDE SEQUENCE [LARGE SCALE GENOMIC DNA]</scope>
    <source>
        <strain evidence="3">ATCC 90039 / CBS 2479 / JCM 2466 / KCTC 7840 / NCYC 2677 / UAMH 7654</strain>
    </source>
</reference>
<dbReference type="GeneID" id="25989019"/>
<comment type="caution">
    <text evidence="2">The sequence shown here is derived from an EMBL/GenBank/DDBJ whole genome shotgun (WGS) entry which is preliminary data.</text>
</comment>
<organism evidence="2 3">
    <name type="scientific">Trichosporon asahii var. asahii (strain ATCC 90039 / CBS 2479 / JCM 2466 / KCTC 7840 / NBRC 103889/ NCYC 2677 / UAMH 7654)</name>
    <name type="common">Yeast</name>
    <dbReference type="NCBI Taxonomy" id="1186058"/>
    <lineage>
        <taxon>Eukaryota</taxon>
        <taxon>Fungi</taxon>
        <taxon>Dikarya</taxon>
        <taxon>Basidiomycota</taxon>
        <taxon>Agaricomycotina</taxon>
        <taxon>Tremellomycetes</taxon>
        <taxon>Trichosporonales</taxon>
        <taxon>Trichosporonaceae</taxon>
        <taxon>Trichosporon</taxon>
    </lineage>
</organism>